<dbReference type="SUPFAM" id="SSF53187">
    <property type="entry name" value="Zn-dependent exopeptidases"/>
    <property type="match status" value="1"/>
</dbReference>
<feature type="binding site" evidence="3">
    <location>
        <position position="105"/>
    </location>
    <ligand>
        <name>Mn(2+)</name>
        <dbReference type="ChEBI" id="CHEBI:29035"/>
        <label>2</label>
    </ligand>
</feature>
<organism evidence="5 6">
    <name type="scientific">Abyssobacteria bacterium (strain SURF_5)</name>
    <dbReference type="NCBI Taxonomy" id="2093360"/>
    <lineage>
        <taxon>Bacteria</taxon>
        <taxon>Pseudomonadati</taxon>
        <taxon>Candidatus Hydrogenedentota</taxon>
        <taxon>Candidatus Abyssobacteria</taxon>
    </lineage>
</organism>
<dbReference type="Pfam" id="PF07687">
    <property type="entry name" value="M20_dimer"/>
    <property type="match status" value="1"/>
</dbReference>
<dbReference type="EMBL" id="QZKU01000132">
    <property type="protein sequence ID" value="RJP15652.1"/>
    <property type="molecule type" value="Genomic_DNA"/>
</dbReference>
<evidence type="ECO:0000313" key="5">
    <source>
        <dbReference type="EMBL" id="RJP15652.1"/>
    </source>
</evidence>
<keyword evidence="3" id="KW-0464">Manganese</keyword>
<feature type="binding site" evidence="3">
    <location>
        <position position="103"/>
    </location>
    <ligand>
        <name>Mn(2+)</name>
        <dbReference type="ChEBI" id="CHEBI:29035"/>
        <label>2</label>
    </ligand>
</feature>
<dbReference type="PANTHER" id="PTHR11014">
    <property type="entry name" value="PEPTIDASE M20 FAMILY MEMBER"/>
    <property type="match status" value="1"/>
</dbReference>
<dbReference type="Pfam" id="PF01546">
    <property type="entry name" value="Peptidase_M20"/>
    <property type="match status" value="1"/>
</dbReference>
<dbReference type="GO" id="GO:0046872">
    <property type="term" value="F:metal ion binding"/>
    <property type="evidence" value="ECO:0007669"/>
    <property type="project" value="UniProtKB-KW"/>
</dbReference>
<proteinExistence type="inferred from homology"/>
<dbReference type="InterPro" id="IPR011650">
    <property type="entry name" value="Peptidase_M20_dimer"/>
</dbReference>
<evidence type="ECO:0000256" key="1">
    <source>
        <dbReference type="ARBA" id="ARBA00006153"/>
    </source>
</evidence>
<evidence type="ECO:0000256" key="3">
    <source>
        <dbReference type="PIRSR" id="PIRSR005962-1"/>
    </source>
</evidence>
<sequence>MKKEIQEKAEHIFDWLIEIRRDLHAHPEIGLQEIRTSKKVAEELRALGLEVRTDIGVTGVVGLLRGSSPGRTIAIRADMDALPIIEETGLPFASTNIGVMHACGHDGHVAMALGTARVLTELREKIHGAVKFIMQPAEESYGGAKDLVEEGVLENPNVDAIIALHIDAHEPVGKLVIKPGPIGASVDVFMVSINGKGGHSSEPHACVDPIHIAAQAIIALQTMVTRTFDARDPIVLSVCSIQSGSAFNVIPENVHFGGTVRSLSEKQRHEIPRKMEDIIRSVAATWGATFDFTYIHGAPVTANEPAMTELMRQTAADLWGPESVVEMPKPHMGSEDYCYFLEKVPGAMGMLGAAKAGAKIYPGHHPKFDFDERCLPLGVQLLSLSSLRFLNSA</sequence>
<comment type="similarity">
    <text evidence="1">Belongs to the peptidase M20 family.</text>
</comment>
<evidence type="ECO:0000259" key="4">
    <source>
        <dbReference type="Pfam" id="PF07687"/>
    </source>
</evidence>
<reference evidence="5 6" key="1">
    <citation type="journal article" date="2017" name="ISME J.">
        <title>Energy and carbon metabolisms in a deep terrestrial subsurface fluid microbial community.</title>
        <authorList>
            <person name="Momper L."/>
            <person name="Jungbluth S.P."/>
            <person name="Lee M.D."/>
            <person name="Amend J.P."/>
        </authorList>
    </citation>
    <scope>NUCLEOTIDE SEQUENCE [LARGE SCALE GENOMIC DNA]</scope>
    <source>
        <strain evidence="5">SURF_5</strain>
    </source>
</reference>
<dbReference type="CDD" id="cd03886">
    <property type="entry name" value="M20_Acy1"/>
    <property type="match status" value="1"/>
</dbReference>
<dbReference type="FunFam" id="3.30.70.360:FF:000014">
    <property type="entry name" value="N-acyl-L-amino acid amidohydrolase"/>
    <property type="match status" value="1"/>
</dbReference>
<feature type="binding site" evidence="3">
    <location>
        <position position="139"/>
    </location>
    <ligand>
        <name>Mn(2+)</name>
        <dbReference type="ChEBI" id="CHEBI:29035"/>
        <label>2</label>
    </ligand>
</feature>
<feature type="binding site" evidence="3">
    <location>
        <position position="364"/>
    </location>
    <ligand>
        <name>Mn(2+)</name>
        <dbReference type="ChEBI" id="CHEBI:29035"/>
        <label>2</label>
    </ligand>
</feature>
<dbReference type="NCBIfam" id="TIGR01891">
    <property type="entry name" value="amidohydrolases"/>
    <property type="match status" value="1"/>
</dbReference>
<dbReference type="PANTHER" id="PTHR11014:SF63">
    <property type="entry name" value="METALLOPEPTIDASE, PUTATIVE (AFU_ORTHOLOGUE AFUA_6G09600)-RELATED"/>
    <property type="match status" value="1"/>
</dbReference>
<dbReference type="InterPro" id="IPR017439">
    <property type="entry name" value="Amidohydrolase"/>
</dbReference>
<dbReference type="GO" id="GO:0016787">
    <property type="term" value="F:hydrolase activity"/>
    <property type="evidence" value="ECO:0007669"/>
    <property type="project" value="UniProtKB-KW"/>
</dbReference>
<evidence type="ECO:0000256" key="2">
    <source>
        <dbReference type="ARBA" id="ARBA00022801"/>
    </source>
</evidence>
<comment type="caution">
    <text evidence="5">The sequence shown here is derived from an EMBL/GenBank/DDBJ whole genome shotgun (WGS) entry which is preliminary data.</text>
</comment>
<comment type="cofactor">
    <cofactor evidence="3">
        <name>Mn(2+)</name>
        <dbReference type="ChEBI" id="CHEBI:29035"/>
    </cofactor>
    <text evidence="3">The Mn(2+) ion enhances activity.</text>
</comment>
<accession>A0A3A4N8C7</accession>
<feature type="binding site" evidence="3">
    <location>
        <position position="165"/>
    </location>
    <ligand>
        <name>Mn(2+)</name>
        <dbReference type="ChEBI" id="CHEBI:29035"/>
        <label>2</label>
    </ligand>
</feature>
<name>A0A3A4N8C7_ABYX5</name>
<protein>
    <submittedName>
        <fullName evidence="5">Amidohydrolase</fullName>
    </submittedName>
</protein>
<dbReference type="InterPro" id="IPR002933">
    <property type="entry name" value="Peptidase_M20"/>
</dbReference>
<dbReference type="Proteomes" id="UP000265882">
    <property type="component" value="Unassembled WGS sequence"/>
</dbReference>
<dbReference type="PIRSF" id="PIRSF005962">
    <property type="entry name" value="Pept_M20D_amidohydro"/>
    <property type="match status" value="1"/>
</dbReference>
<dbReference type="AlphaFoldDB" id="A0A3A4N8C7"/>
<dbReference type="Gene3D" id="3.30.70.360">
    <property type="match status" value="1"/>
</dbReference>
<keyword evidence="3" id="KW-0479">Metal-binding</keyword>
<dbReference type="InterPro" id="IPR036264">
    <property type="entry name" value="Bact_exopeptidase_dim_dom"/>
</dbReference>
<feature type="domain" description="Peptidase M20 dimerisation" evidence="4">
    <location>
        <begin position="190"/>
        <end position="284"/>
    </location>
</feature>
<dbReference type="SUPFAM" id="SSF55031">
    <property type="entry name" value="Bacterial exopeptidase dimerisation domain"/>
    <property type="match status" value="1"/>
</dbReference>
<evidence type="ECO:0000313" key="6">
    <source>
        <dbReference type="Proteomes" id="UP000265882"/>
    </source>
</evidence>
<gene>
    <name evidence="5" type="ORF">C4520_19975</name>
</gene>
<dbReference type="Gene3D" id="3.40.630.10">
    <property type="entry name" value="Zn peptidases"/>
    <property type="match status" value="1"/>
</dbReference>
<keyword evidence="2 5" id="KW-0378">Hydrolase</keyword>